<keyword evidence="2" id="KW-1185">Reference proteome</keyword>
<organism evidence="1 2">
    <name type="scientific">Dermatophagoides farinae</name>
    <name type="common">American house dust mite</name>
    <dbReference type="NCBI Taxonomy" id="6954"/>
    <lineage>
        <taxon>Eukaryota</taxon>
        <taxon>Metazoa</taxon>
        <taxon>Ecdysozoa</taxon>
        <taxon>Arthropoda</taxon>
        <taxon>Chelicerata</taxon>
        <taxon>Arachnida</taxon>
        <taxon>Acari</taxon>
        <taxon>Acariformes</taxon>
        <taxon>Sarcoptiformes</taxon>
        <taxon>Astigmata</taxon>
        <taxon>Psoroptidia</taxon>
        <taxon>Analgoidea</taxon>
        <taxon>Pyroglyphidae</taxon>
        <taxon>Dermatophagoidinae</taxon>
        <taxon>Dermatophagoides</taxon>
    </lineage>
</organism>
<accession>A0A922KZJ7</accession>
<protein>
    <submittedName>
        <fullName evidence="1">Uncharacterized protein</fullName>
    </submittedName>
</protein>
<evidence type="ECO:0000313" key="2">
    <source>
        <dbReference type="Proteomes" id="UP000790347"/>
    </source>
</evidence>
<dbReference type="EMBL" id="ASGP02000006">
    <property type="protein sequence ID" value="KAH9501091.1"/>
    <property type="molecule type" value="Genomic_DNA"/>
</dbReference>
<dbReference type="AlphaFoldDB" id="A0A922KZJ7"/>
<reference evidence="1" key="2">
    <citation type="journal article" date="2022" name="Res Sq">
        <title>Comparative Genomics Reveals Insights into the Divergent Evolution of Astigmatic Mites and Household Pest Adaptations.</title>
        <authorList>
            <person name="Xiong Q."/>
            <person name="Wan A.T.-Y."/>
            <person name="Liu X.-Y."/>
            <person name="Fung C.S.-H."/>
            <person name="Xiao X."/>
            <person name="Malainual N."/>
            <person name="Hou J."/>
            <person name="Wang L."/>
            <person name="Wang M."/>
            <person name="Yang K."/>
            <person name="Cui Y."/>
            <person name="Leung E."/>
            <person name="Nong W."/>
            <person name="Shin S.-K."/>
            <person name="Au S."/>
            <person name="Jeong K.Y."/>
            <person name="Chew F.T."/>
            <person name="Hui J."/>
            <person name="Leung T.F."/>
            <person name="Tungtrongchitr A."/>
            <person name="Zhong N."/>
            <person name="Liu Z."/>
            <person name="Tsui S."/>
        </authorList>
    </citation>
    <scope>NUCLEOTIDE SEQUENCE</scope>
    <source>
        <strain evidence="1">Derf</strain>
        <tissue evidence="1">Whole organism</tissue>
    </source>
</reference>
<comment type="caution">
    <text evidence="1">The sequence shown here is derived from an EMBL/GenBank/DDBJ whole genome shotgun (WGS) entry which is preliminary data.</text>
</comment>
<gene>
    <name evidence="1" type="ORF">DERF_011960</name>
</gene>
<name>A0A922KZJ7_DERFA</name>
<dbReference type="Proteomes" id="UP000790347">
    <property type="component" value="Unassembled WGS sequence"/>
</dbReference>
<proteinExistence type="predicted"/>
<evidence type="ECO:0000313" key="1">
    <source>
        <dbReference type="EMBL" id="KAH9501091.1"/>
    </source>
</evidence>
<reference evidence="1" key="1">
    <citation type="submission" date="2013-05" db="EMBL/GenBank/DDBJ databases">
        <authorList>
            <person name="Yim A.K.Y."/>
            <person name="Chan T.F."/>
            <person name="Ji K.M."/>
            <person name="Liu X.Y."/>
            <person name="Zhou J.W."/>
            <person name="Li R.Q."/>
            <person name="Yang K.Y."/>
            <person name="Li J."/>
            <person name="Li M."/>
            <person name="Law P.T.W."/>
            <person name="Wu Y.L."/>
            <person name="Cai Z.L."/>
            <person name="Qin H."/>
            <person name="Bao Y."/>
            <person name="Leung R.K.K."/>
            <person name="Ng P.K.S."/>
            <person name="Zou J."/>
            <person name="Zhong X.J."/>
            <person name="Ran P.X."/>
            <person name="Zhong N.S."/>
            <person name="Liu Z.G."/>
            <person name="Tsui S.K.W."/>
        </authorList>
    </citation>
    <scope>NUCLEOTIDE SEQUENCE</scope>
    <source>
        <strain evidence="1">Derf</strain>
        <tissue evidence="1">Whole organism</tissue>
    </source>
</reference>
<sequence>MDQKIKQKKIVITIDLIIKNDKKKSITVFVFIVFPSYQIDNHIAIFGCGSNYRKILNIDSRMKLSTGGGGEPRN</sequence>